<dbReference type="AlphaFoldDB" id="A0A396RL40"/>
<dbReference type="Proteomes" id="UP000266693">
    <property type="component" value="Unassembled WGS sequence"/>
</dbReference>
<comment type="caution">
    <text evidence="1">The sequence shown here is derived from an EMBL/GenBank/DDBJ whole genome shotgun (WGS) entry which is preliminary data.</text>
</comment>
<proteinExistence type="predicted"/>
<name>A0A396RL40_9SPHN</name>
<reference evidence="1 2" key="1">
    <citation type="submission" date="2018-08" db="EMBL/GenBank/DDBJ databases">
        <title>The multiple taxonomic identification of Sphingomonas gilva.</title>
        <authorList>
            <person name="Zhu D."/>
            <person name="Zheng S."/>
        </authorList>
    </citation>
    <scope>NUCLEOTIDE SEQUENCE [LARGE SCALE GENOMIC DNA]</scope>
    <source>
        <strain evidence="1 2">ZDH117</strain>
    </source>
</reference>
<sequence length="113" mass="13018">MKDWNAVTAYALSLPDTEMASHYGSPVPKLNGKALVAPGREESSFCLMVAQAEKEVLLETDPDTFWETDHYRGWPAILVRYGTGADDRIQTYIRRRWWDVAKKAQRERFGERP</sequence>
<organism evidence="1 2">
    <name type="scientific">Sphingomonas gilva</name>
    <dbReference type="NCBI Taxonomy" id="2305907"/>
    <lineage>
        <taxon>Bacteria</taxon>
        <taxon>Pseudomonadati</taxon>
        <taxon>Pseudomonadota</taxon>
        <taxon>Alphaproteobacteria</taxon>
        <taxon>Sphingomonadales</taxon>
        <taxon>Sphingomonadaceae</taxon>
        <taxon>Sphingomonas</taxon>
    </lineage>
</organism>
<evidence type="ECO:0000313" key="1">
    <source>
        <dbReference type="EMBL" id="RHW16980.1"/>
    </source>
</evidence>
<accession>A0A396RL40</accession>
<protein>
    <recommendedName>
        <fullName evidence="3">MmcQ/YjbR family DNA-binding protein</fullName>
    </recommendedName>
</protein>
<keyword evidence="2" id="KW-1185">Reference proteome</keyword>
<gene>
    <name evidence="1" type="ORF">D1610_12660</name>
</gene>
<evidence type="ECO:0008006" key="3">
    <source>
        <dbReference type="Google" id="ProtNLM"/>
    </source>
</evidence>
<dbReference type="EMBL" id="QWLV01000006">
    <property type="protein sequence ID" value="RHW16980.1"/>
    <property type="molecule type" value="Genomic_DNA"/>
</dbReference>
<dbReference type="OrthoDB" id="954305at2"/>
<evidence type="ECO:0000313" key="2">
    <source>
        <dbReference type="Proteomes" id="UP000266693"/>
    </source>
</evidence>
<dbReference type="RefSeq" id="WP_118864561.1">
    <property type="nucleotide sequence ID" value="NZ_QWLV01000006.1"/>
</dbReference>